<dbReference type="InterPro" id="IPR052566">
    <property type="entry name" value="Non-lysos_glucosylceramidase"/>
</dbReference>
<keyword evidence="3" id="KW-1185">Reference proteome</keyword>
<dbReference type="GO" id="GO:0008422">
    <property type="term" value="F:beta-glucosidase activity"/>
    <property type="evidence" value="ECO:0007669"/>
    <property type="project" value="TreeGrafter"/>
</dbReference>
<feature type="domain" description="Glycosyl-hydrolase family 116 N-terminal" evidence="1">
    <location>
        <begin position="75"/>
        <end position="250"/>
    </location>
</feature>
<sequence>MIDSTALDGIGWIIPGEFIPPESHERQGFFPRLRVIVDMFPAFFRLMMLSVKQWLAGKEIFLNLFSQMKHDHFTGVPIGGIGCGSIGTDFRGGFNKFSLIPGIKEQRQGNVKADQVWKTTTSWTFGRLQFILTVHMASNSKLVYQSILSAADFAETPLSSWKSKVQRGEVRYRGLFPRAWTEVLVADIGLKLILEQVSPVIPNNYEVTSFPVCNFYWTVINNSKVDFKVTLTFTFRNGTGNPKWDREGLCRYELVTLLR</sequence>
<dbReference type="EMBL" id="KN585475">
    <property type="protein sequence ID" value="KHJ81797.1"/>
    <property type="molecule type" value="Genomic_DNA"/>
</dbReference>
<organism evidence="2 3">
    <name type="scientific">Oesophagostomum dentatum</name>
    <name type="common">Nodular worm</name>
    <dbReference type="NCBI Taxonomy" id="61180"/>
    <lineage>
        <taxon>Eukaryota</taxon>
        <taxon>Metazoa</taxon>
        <taxon>Ecdysozoa</taxon>
        <taxon>Nematoda</taxon>
        <taxon>Chromadorea</taxon>
        <taxon>Rhabditida</taxon>
        <taxon>Rhabditina</taxon>
        <taxon>Rhabditomorpha</taxon>
        <taxon>Strongyloidea</taxon>
        <taxon>Strongylidae</taxon>
        <taxon>Oesophagostomum</taxon>
    </lineage>
</organism>
<evidence type="ECO:0000259" key="1">
    <source>
        <dbReference type="Pfam" id="PF12215"/>
    </source>
</evidence>
<feature type="non-terminal residue" evidence="2">
    <location>
        <position position="259"/>
    </location>
</feature>
<dbReference type="AlphaFoldDB" id="A0A0B1SE25"/>
<name>A0A0B1SE25_OESDE</name>
<dbReference type="Proteomes" id="UP000053660">
    <property type="component" value="Unassembled WGS sequence"/>
</dbReference>
<dbReference type="OrthoDB" id="10063729at2759"/>
<proteinExistence type="predicted"/>
<dbReference type="PANTHER" id="PTHR12654">
    <property type="entry name" value="BILE ACID BETA-GLUCOSIDASE-RELATED"/>
    <property type="match status" value="1"/>
</dbReference>
<gene>
    <name evidence="2" type="ORF">OESDEN_18515</name>
</gene>
<evidence type="ECO:0000313" key="3">
    <source>
        <dbReference type="Proteomes" id="UP000053660"/>
    </source>
</evidence>
<accession>A0A0B1SE25</accession>
<dbReference type="InterPro" id="IPR024462">
    <property type="entry name" value="GH116_N"/>
</dbReference>
<dbReference type="Pfam" id="PF12215">
    <property type="entry name" value="Glyco_hydr_116N"/>
    <property type="match status" value="1"/>
</dbReference>
<evidence type="ECO:0000313" key="2">
    <source>
        <dbReference type="EMBL" id="KHJ81797.1"/>
    </source>
</evidence>
<reference evidence="2 3" key="1">
    <citation type="submission" date="2014-03" db="EMBL/GenBank/DDBJ databases">
        <title>Draft genome of the hookworm Oesophagostomum dentatum.</title>
        <authorList>
            <person name="Mitreva M."/>
        </authorList>
    </citation>
    <scope>NUCLEOTIDE SEQUENCE [LARGE SCALE GENOMIC DNA]</scope>
    <source>
        <strain evidence="2 3">OD-Hann</strain>
    </source>
</reference>
<dbReference type="PANTHER" id="PTHR12654:SF0">
    <property type="entry name" value="NON-LYSOSOMAL GLUCOSYLCERAMIDASE"/>
    <property type="match status" value="1"/>
</dbReference>
<protein>
    <recommendedName>
        <fullName evidence="1">Glycosyl-hydrolase family 116 N-terminal domain-containing protein</fullName>
    </recommendedName>
</protein>